<keyword evidence="8 9" id="KW-0472">Membrane</keyword>
<dbReference type="InterPro" id="IPR018448">
    <property type="entry name" value="TatB"/>
</dbReference>
<feature type="compositionally biased region" description="Low complexity" evidence="10">
    <location>
        <begin position="167"/>
        <end position="196"/>
    </location>
</feature>
<evidence type="ECO:0000256" key="2">
    <source>
        <dbReference type="ARBA" id="ARBA00022448"/>
    </source>
</evidence>
<comment type="subcellular location">
    <subcellularLocation>
        <location evidence="9">Cell membrane</location>
        <topology evidence="9">Single-pass membrane protein</topology>
    </subcellularLocation>
    <subcellularLocation>
        <location evidence="1">Membrane</location>
        <topology evidence="1">Single-pass membrane protein</topology>
    </subcellularLocation>
</comment>
<dbReference type="RefSeq" id="WP_282211275.1">
    <property type="nucleotide sequence ID" value="NZ_CP118247.1"/>
</dbReference>
<sequence length="271" mass="28083">MLGFGWSEMMIIGVVALIVIGPKDLPMVMGRVGKVIGQIKRMGNEFQREINKTTGLNEIRNLRSSITEPLKKTTDEIRKEFNALTPTGVEPSGALKPKDPKVESVVDEIHAAAGMTTASAKTEPLKANPAPKKKPAKAKAVNSSRVASNDLAAVGTARPEAATSKNAAGTSTARARPSRAKATTTAKPAAARKATANSSFAQVEAGTAPGSKPAAKKTVTKKAAVRKPAAKKATPRKAAVEKPVARSTNSEASANKLDVGTVTDSAKAGEV</sequence>
<evidence type="ECO:0000256" key="4">
    <source>
        <dbReference type="ARBA" id="ARBA00022692"/>
    </source>
</evidence>
<keyword evidence="12" id="KW-1185">Reference proteome</keyword>
<evidence type="ECO:0000256" key="7">
    <source>
        <dbReference type="ARBA" id="ARBA00023010"/>
    </source>
</evidence>
<keyword evidence="3 9" id="KW-1003">Cell membrane</keyword>
<comment type="similarity">
    <text evidence="9">Belongs to the TatB family.</text>
</comment>
<evidence type="ECO:0000256" key="10">
    <source>
        <dbReference type="SAM" id="MobiDB-lite"/>
    </source>
</evidence>
<accession>A0ABY7YX56</accession>
<dbReference type="EMBL" id="CP118247">
    <property type="protein sequence ID" value="WDR05757.1"/>
    <property type="molecule type" value="Genomic_DNA"/>
</dbReference>
<dbReference type="PANTHER" id="PTHR33162:SF1">
    <property type="entry name" value="SEC-INDEPENDENT PROTEIN TRANSLOCASE PROTEIN TATA, CHLOROPLASTIC"/>
    <property type="match status" value="1"/>
</dbReference>
<dbReference type="NCBIfam" id="TIGR01410">
    <property type="entry name" value="tatB"/>
    <property type="match status" value="1"/>
</dbReference>
<feature type="compositionally biased region" description="Basic residues" evidence="10">
    <location>
        <begin position="214"/>
        <end position="235"/>
    </location>
</feature>
<reference evidence="11 12" key="1">
    <citation type="submission" date="2023-02" db="EMBL/GenBank/DDBJ databases">
        <title>Devosia chondri sp. nov., isolated from the phycosphere of marine algae.</title>
        <authorList>
            <person name="Kim J.M."/>
            <person name="Lee J.K."/>
            <person name="Choi B.J."/>
            <person name="Bayburt H."/>
            <person name="Jeon C.O."/>
        </authorList>
    </citation>
    <scope>NUCLEOTIDE SEQUENCE [LARGE SCALE GENOMIC DNA]</scope>
    <source>
        <strain evidence="11 12">G2-5</strain>
    </source>
</reference>
<feature type="region of interest" description="Disordered" evidence="10">
    <location>
        <begin position="116"/>
        <end position="271"/>
    </location>
</feature>
<keyword evidence="5 9" id="KW-0653">Protein transport</keyword>
<evidence type="ECO:0000256" key="3">
    <source>
        <dbReference type="ARBA" id="ARBA00022475"/>
    </source>
</evidence>
<keyword evidence="6 9" id="KW-1133">Transmembrane helix</keyword>
<name>A0ABY7YX56_9HYPH</name>
<evidence type="ECO:0000256" key="9">
    <source>
        <dbReference type="HAMAP-Rule" id="MF_00237"/>
    </source>
</evidence>
<protein>
    <recommendedName>
        <fullName evidence="9">Sec-independent protein translocase protein TatB</fullName>
    </recommendedName>
</protein>
<dbReference type="Gene3D" id="1.20.5.3310">
    <property type="match status" value="1"/>
</dbReference>
<evidence type="ECO:0000313" key="12">
    <source>
        <dbReference type="Proteomes" id="UP001222118"/>
    </source>
</evidence>
<evidence type="ECO:0000256" key="1">
    <source>
        <dbReference type="ARBA" id="ARBA00004167"/>
    </source>
</evidence>
<keyword evidence="7 9" id="KW-0811">Translocation</keyword>
<dbReference type="InterPro" id="IPR003369">
    <property type="entry name" value="TatA/B/E"/>
</dbReference>
<organism evidence="11 12">
    <name type="scientific">Devosia rhodophyticola</name>
    <dbReference type="NCBI Taxonomy" id="3026423"/>
    <lineage>
        <taxon>Bacteria</taxon>
        <taxon>Pseudomonadati</taxon>
        <taxon>Pseudomonadota</taxon>
        <taxon>Alphaproteobacteria</taxon>
        <taxon>Hyphomicrobiales</taxon>
        <taxon>Devosiaceae</taxon>
        <taxon>Devosia</taxon>
    </lineage>
</organism>
<evidence type="ECO:0000256" key="8">
    <source>
        <dbReference type="ARBA" id="ARBA00023136"/>
    </source>
</evidence>
<comment type="function">
    <text evidence="9">Part of the twin-arginine translocation (Tat) system that transports large folded proteins containing a characteristic twin-arginine motif in their signal peptide across membranes. Together with TatC, TatB is part of a receptor directly interacting with Tat signal peptides. TatB may form an oligomeric binding site that transiently accommodates folded Tat precursor proteins before their translocation.</text>
</comment>
<keyword evidence="4 9" id="KW-0812">Transmembrane</keyword>
<dbReference type="Proteomes" id="UP001222118">
    <property type="component" value="Chromosome"/>
</dbReference>
<dbReference type="PRINTS" id="PR01506">
    <property type="entry name" value="TATBPROTEIN"/>
</dbReference>
<dbReference type="PANTHER" id="PTHR33162">
    <property type="entry name" value="SEC-INDEPENDENT PROTEIN TRANSLOCASE PROTEIN TATA, CHLOROPLASTIC"/>
    <property type="match status" value="1"/>
</dbReference>
<evidence type="ECO:0000256" key="5">
    <source>
        <dbReference type="ARBA" id="ARBA00022927"/>
    </source>
</evidence>
<dbReference type="Pfam" id="PF02416">
    <property type="entry name" value="TatA_B_E"/>
    <property type="match status" value="1"/>
</dbReference>
<dbReference type="HAMAP" id="MF_00237">
    <property type="entry name" value="TatB"/>
    <property type="match status" value="1"/>
</dbReference>
<comment type="subunit">
    <text evidence="9">The Tat system comprises two distinct complexes: a TatABC complex, containing multiple copies of TatA, TatB and TatC subunits, and a separate TatA complex, containing only TatA subunits. Substrates initially bind to the TatABC complex, which probably triggers association of the separate TatA complex to form the active translocon.</text>
</comment>
<evidence type="ECO:0000256" key="6">
    <source>
        <dbReference type="ARBA" id="ARBA00022989"/>
    </source>
</evidence>
<gene>
    <name evidence="9 11" type="primary">tatB</name>
    <name evidence="11" type="ORF">PSQ90_16165</name>
</gene>
<evidence type="ECO:0000313" key="11">
    <source>
        <dbReference type="EMBL" id="WDR05757.1"/>
    </source>
</evidence>
<proteinExistence type="inferred from homology"/>
<keyword evidence="2 9" id="KW-0813">Transport</keyword>